<accession>A0A9P0ZCX7</accession>
<comment type="caution">
    <text evidence="1">The sequence shown here is derived from an EMBL/GenBank/DDBJ whole genome shotgun (WGS) entry which is preliminary data.</text>
</comment>
<evidence type="ECO:0000313" key="2">
    <source>
        <dbReference type="Proteomes" id="UP001152484"/>
    </source>
</evidence>
<organism evidence="1 2">
    <name type="scientific">Cuscuta europaea</name>
    <name type="common">European dodder</name>
    <dbReference type="NCBI Taxonomy" id="41803"/>
    <lineage>
        <taxon>Eukaryota</taxon>
        <taxon>Viridiplantae</taxon>
        <taxon>Streptophyta</taxon>
        <taxon>Embryophyta</taxon>
        <taxon>Tracheophyta</taxon>
        <taxon>Spermatophyta</taxon>
        <taxon>Magnoliopsida</taxon>
        <taxon>eudicotyledons</taxon>
        <taxon>Gunneridae</taxon>
        <taxon>Pentapetalae</taxon>
        <taxon>asterids</taxon>
        <taxon>lamiids</taxon>
        <taxon>Solanales</taxon>
        <taxon>Convolvulaceae</taxon>
        <taxon>Cuscuteae</taxon>
        <taxon>Cuscuta</taxon>
        <taxon>Cuscuta subgen. Cuscuta</taxon>
    </lineage>
</organism>
<dbReference type="Proteomes" id="UP001152484">
    <property type="component" value="Unassembled WGS sequence"/>
</dbReference>
<evidence type="ECO:0000313" key="1">
    <source>
        <dbReference type="EMBL" id="CAH9094820.1"/>
    </source>
</evidence>
<protein>
    <submittedName>
        <fullName evidence="1">Uncharacterized protein</fullName>
    </submittedName>
</protein>
<sequence>MNLSLERQIAGIPRKRVLRTPWIGFIEILRFRGRMHITDIAEERRRDEEDWWTLMTDRSSSGSKGCGGGVVLITQRVSKPTMPSCIYSLYQTMRQNMRLCFPDSE</sequence>
<name>A0A9P0ZCX7_CUSEU</name>
<dbReference type="EMBL" id="CAMAPE010000032">
    <property type="protein sequence ID" value="CAH9094820.1"/>
    <property type="molecule type" value="Genomic_DNA"/>
</dbReference>
<proteinExistence type="predicted"/>
<reference evidence="1" key="1">
    <citation type="submission" date="2022-07" db="EMBL/GenBank/DDBJ databases">
        <authorList>
            <person name="Macas J."/>
            <person name="Novak P."/>
            <person name="Neumann P."/>
        </authorList>
    </citation>
    <scope>NUCLEOTIDE SEQUENCE</scope>
</reference>
<keyword evidence="2" id="KW-1185">Reference proteome</keyword>
<dbReference type="OrthoDB" id="10425145at2759"/>
<gene>
    <name evidence="1" type="ORF">CEURO_LOCUS12904</name>
</gene>
<dbReference type="AlphaFoldDB" id="A0A9P0ZCX7"/>